<keyword evidence="2" id="KW-1185">Reference proteome</keyword>
<organism evidence="1 2">
    <name type="scientific">Plakobranchus ocellatus</name>
    <dbReference type="NCBI Taxonomy" id="259542"/>
    <lineage>
        <taxon>Eukaryota</taxon>
        <taxon>Metazoa</taxon>
        <taxon>Spiralia</taxon>
        <taxon>Lophotrochozoa</taxon>
        <taxon>Mollusca</taxon>
        <taxon>Gastropoda</taxon>
        <taxon>Heterobranchia</taxon>
        <taxon>Euthyneura</taxon>
        <taxon>Panpulmonata</taxon>
        <taxon>Sacoglossa</taxon>
        <taxon>Placobranchoidea</taxon>
        <taxon>Plakobranchidae</taxon>
        <taxon>Plakobranchus</taxon>
    </lineage>
</organism>
<accession>A0AAV4A1V0</accession>
<sequence length="113" mass="12253">MGASLMYIRPAVLNVKTHQSPKTDQENQATKHIELRWVQKAKAGTTKPKVEGGQTEVPNMSGNVGLHLRYKPILVAAQRLVLATKKLPGIGYPSKWLSESYATSLGQSLSVAG</sequence>
<dbReference type="AlphaFoldDB" id="A0AAV4A1V0"/>
<dbReference type="EMBL" id="BLXT01003484">
    <property type="protein sequence ID" value="GFO01594.1"/>
    <property type="molecule type" value="Genomic_DNA"/>
</dbReference>
<comment type="caution">
    <text evidence="1">The sequence shown here is derived from an EMBL/GenBank/DDBJ whole genome shotgun (WGS) entry which is preliminary data.</text>
</comment>
<protein>
    <submittedName>
        <fullName evidence="1">Uncharacterized protein</fullName>
    </submittedName>
</protein>
<reference evidence="1 2" key="1">
    <citation type="journal article" date="2021" name="Elife">
        <title>Chloroplast acquisition without the gene transfer in kleptoplastic sea slugs, Plakobranchus ocellatus.</title>
        <authorList>
            <person name="Maeda T."/>
            <person name="Takahashi S."/>
            <person name="Yoshida T."/>
            <person name="Shimamura S."/>
            <person name="Takaki Y."/>
            <person name="Nagai Y."/>
            <person name="Toyoda A."/>
            <person name="Suzuki Y."/>
            <person name="Arimoto A."/>
            <person name="Ishii H."/>
            <person name="Satoh N."/>
            <person name="Nishiyama T."/>
            <person name="Hasebe M."/>
            <person name="Maruyama T."/>
            <person name="Minagawa J."/>
            <person name="Obokata J."/>
            <person name="Shigenobu S."/>
        </authorList>
    </citation>
    <scope>NUCLEOTIDE SEQUENCE [LARGE SCALE GENOMIC DNA]</scope>
</reference>
<evidence type="ECO:0000313" key="2">
    <source>
        <dbReference type="Proteomes" id="UP000735302"/>
    </source>
</evidence>
<name>A0AAV4A1V0_9GAST</name>
<dbReference type="Proteomes" id="UP000735302">
    <property type="component" value="Unassembled WGS sequence"/>
</dbReference>
<evidence type="ECO:0000313" key="1">
    <source>
        <dbReference type="EMBL" id="GFO01594.1"/>
    </source>
</evidence>
<gene>
    <name evidence="1" type="ORF">PoB_002809900</name>
</gene>
<proteinExistence type="predicted"/>